<protein>
    <recommendedName>
        <fullName evidence="3 9">Protein farnesyltransferase subunit beta</fullName>
        <shortName evidence="9">FTase-beta</shortName>
        <ecNumber evidence="2 9">2.5.1.58</ecNumber>
    </recommendedName>
</protein>
<evidence type="ECO:0000256" key="1">
    <source>
        <dbReference type="ARBA" id="ARBA00010497"/>
    </source>
</evidence>
<dbReference type="OMA" id="WCIYWIL"/>
<evidence type="ECO:0000313" key="13">
    <source>
        <dbReference type="Proteomes" id="UP000000267"/>
    </source>
</evidence>
<dbReference type="OrthoDB" id="10261146at2759"/>
<evidence type="ECO:0000256" key="9">
    <source>
        <dbReference type="RuleBase" id="RU365056"/>
    </source>
</evidence>
<evidence type="ECO:0000256" key="10">
    <source>
        <dbReference type="SAM" id="MobiDB-lite"/>
    </source>
</evidence>
<dbReference type="RefSeq" id="XP_001645676.1">
    <property type="nucleotide sequence ID" value="XM_001645626.1"/>
</dbReference>
<dbReference type="PANTHER" id="PTHR11774">
    <property type="entry name" value="GERANYLGERANYL TRANSFERASE TYPE BETA SUBUNIT"/>
    <property type="match status" value="1"/>
</dbReference>
<dbReference type="InterPro" id="IPR008930">
    <property type="entry name" value="Terpenoid_cyclase/PrenylTrfase"/>
</dbReference>
<comment type="similarity">
    <text evidence="1 9">Belongs to the protein prenyltransferase subunit beta family.</text>
</comment>
<keyword evidence="13" id="KW-1185">Reference proteome</keyword>
<evidence type="ECO:0000256" key="4">
    <source>
        <dbReference type="ARBA" id="ARBA00022602"/>
    </source>
</evidence>
<dbReference type="EC" id="2.5.1.58" evidence="2 9"/>
<dbReference type="Pfam" id="PF00432">
    <property type="entry name" value="Prenyltrans"/>
    <property type="match status" value="1"/>
</dbReference>
<feature type="domain" description="Prenyltransferase alpha-alpha toroid" evidence="11">
    <location>
        <begin position="87"/>
        <end position="421"/>
    </location>
</feature>
<dbReference type="eggNOG" id="KOG0365">
    <property type="taxonomic scope" value="Eukaryota"/>
</dbReference>
<evidence type="ECO:0000256" key="7">
    <source>
        <dbReference type="ARBA" id="ARBA00022737"/>
    </source>
</evidence>
<keyword evidence="4 9" id="KW-0637">Prenyltransferase</keyword>
<evidence type="ECO:0000313" key="12">
    <source>
        <dbReference type="EMBL" id="EDO17818.1"/>
    </source>
</evidence>
<dbReference type="GO" id="GO:0004660">
    <property type="term" value="F:protein farnesyltransferase activity"/>
    <property type="evidence" value="ECO:0007669"/>
    <property type="project" value="UniProtKB-UniRule"/>
</dbReference>
<dbReference type="GO" id="GO:0008270">
    <property type="term" value="F:zinc ion binding"/>
    <property type="evidence" value="ECO:0007669"/>
    <property type="project" value="UniProtKB-UniRule"/>
</dbReference>
<dbReference type="SUPFAM" id="SSF48239">
    <property type="entry name" value="Terpenoid cyclases/Protein prenyltransferases"/>
    <property type="match status" value="1"/>
</dbReference>
<dbReference type="PANTHER" id="PTHR11774:SF6">
    <property type="entry name" value="PROTEIN FARNESYLTRANSFERASE SUBUNIT BETA"/>
    <property type="match status" value="1"/>
</dbReference>
<gene>
    <name evidence="12" type="ORF">Kpol_1043p8</name>
</gene>
<dbReference type="STRING" id="436907.A7TIM6"/>
<evidence type="ECO:0000256" key="2">
    <source>
        <dbReference type="ARBA" id="ARBA00012702"/>
    </source>
</evidence>
<dbReference type="CDD" id="cd02893">
    <property type="entry name" value="FTase"/>
    <property type="match status" value="1"/>
</dbReference>
<feature type="compositionally biased region" description="Acidic residues" evidence="10">
    <location>
        <begin position="34"/>
        <end position="47"/>
    </location>
</feature>
<name>A7TIM6_VANPO</name>
<dbReference type="EMBL" id="DS480397">
    <property type="protein sequence ID" value="EDO17818.1"/>
    <property type="molecule type" value="Genomic_DNA"/>
</dbReference>
<dbReference type="PhylomeDB" id="A7TIM6"/>
<dbReference type="KEGG" id="vpo:Kpol_1043p8"/>
<dbReference type="GO" id="GO:0051604">
    <property type="term" value="P:protein maturation"/>
    <property type="evidence" value="ECO:0007669"/>
    <property type="project" value="EnsemblFungi"/>
</dbReference>
<dbReference type="GO" id="GO:0097354">
    <property type="term" value="P:prenylation"/>
    <property type="evidence" value="ECO:0007669"/>
    <property type="project" value="UniProtKB-UniRule"/>
</dbReference>
<keyword evidence="5 9" id="KW-0808">Transferase</keyword>
<reference evidence="12 13" key="1">
    <citation type="journal article" date="2007" name="Proc. Natl. Acad. Sci. U.S.A.">
        <title>Independent sorting-out of thousands of duplicated gene pairs in two yeast species descended from a whole-genome duplication.</title>
        <authorList>
            <person name="Scannell D.R."/>
            <person name="Frank A.C."/>
            <person name="Conant G.C."/>
            <person name="Byrne K.P."/>
            <person name="Woolfit M."/>
            <person name="Wolfe K.H."/>
        </authorList>
    </citation>
    <scope>NUCLEOTIDE SEQUENCE [LARGE SCALE GENOMIC DNA]</scope>
    <source>
        <strain evidence="13">ATCC 22028 / DSM 70294 / BCRC 21397 / CBS 2163 / NBRC 10782 / NRRL Y-8283 / UCD 57-17</strain>
    </source>
</reference>
<dbReference type="HOGENOM" id="CLU_028946_0_2_1"/>
<dbReference type="InterPro" id="IPR001330">
    <property type="entry name" value="Prenyltrans"/>
</dbReference>
<keyword evidence="7" id="KW-0677">Repeat</keyword>
<organism evidence="13">
    <name type="scientific">Vanderwaltozyma polyspora (strain ATCC 22028 / DSM 70294 / BCRC 21397 / CBS 2163 / NBRC 10782 / NRRL Y-8283 / UCD 57-17)</name>
    <name type="common">Kluyveromyces polysporus</name>
    <dbReference type="NCBI Taxonomy" id="436907"/>
    <lineage>
        <taxon>Eukaryota</taxon>
        <taxon>Fungi</taxon>
        <taxon>Dikarya</taxon>
        <taxon>Ascomycota</taxon>
        <taxon>Saccharomycotina</taxon>
        <taxon>Saccharomycetes</taxon>
        <taxon>Saccharomycetales</taxon>
        <taxon>Saccharomycetaceae</taxon>
        <taxon>Vanderwaltozyma</taxon>
    </lineage>
</organism>
<dbReference type="InterPro" id="IPR045089">
    <property type="entry name" value="PGGT1B-like"/>
</dbReference>
<dbReference type="AlphaFoldDB" id="A7TIM6"/>
<dbReference type="GO" id="GO:0005965">
    <property type="term" value="C:protein farnesyltransferase complex"/>
    <property type="evidence" value="ECO:0007669"/>
    <property type="project" value="UniProtKB-UniRule"/>
</dbReference>
<accession>A7TIM6</accession>
<comment type="cofactor">
    <cofactor evidence="9">
        <name>Zn(2+)</name>
        <dbReference type="ChEBI" id="CHEBI:29105"/>
    </cofactor>
    <text evidence="9">Binds 1 zinc ion per subunit.</text>
</comment>
<keyword evidence="6 9" id="KW-0479">Metal-binding</keyword>
<proteinExistence type="inferred from homology"/>
<evidence type="ECO:0000256" key="3">
    <source>
        <dbReference type="ARBA" id="ARBA00015798"/>
    </source>
</evidence>
<dbReference type="GeneID" id="5546074"/>
<comment type="subunit">
    <text evidence="9">Heterodimer of an alpha and a beta subunit.</text>
</comment>
<comment type="catalytic activity">
    <reaction evidence="9">
        <text>L-cysteinyl-[protein] + (2E,6E)-farnesyl diphosphate = S-(2E,6E)-farnesyl-L-cysteinyl-[protein] + diphosphate</text>
        <dbReference type="Rhea" id="RHEA:13345"/>
        <dbReference type="Rhea" id="RHEA-COMP:10131"/>
        <dbReference type="Rhea" id="RHEA-COMP:11535"/>
        <dbReference type="ChEBI" id="CHEBI:29950"/>
        <dbReference type="ChEBI" id="CHEBI:33019"/>
        <dbReference type="ChEBI" id="CHEBI:86019"/>
        <dbReference type="ChEBI" id="CHEBI:175763"/>
    </reaction>
</comment>
<dbReference type="InParanoid" id="A7TIM6"/>
<evidence type="ECO:0000256" key="6">
    <source>
        <dbReference type="ARBA" id="ARBA00022723"/>
    </source>
</evidence>
<dbReference type="Gene3D" id="1.50.10.20">
    <property type="match status" value="1"/>
</dbReference>
<sequence>MVGEIRRAKFIGNLLGRRREIVEQVVSEEPYKEDQEDDNDNDNDNDNDVEEIEILMKEQDTETTEARAHVINDCVSLLTAVNEKAELKSDFHRQYLDYAFQIKLPPQMTALDASQPWILYWVLNSLAMLSEDLVSDEMRRRIEEKAFAISPEGGPFGGGIGQLPHLAATYASIEALSSCANSNGSWDKIDKKSIYNWLLSVKQENGGFKTCYSVGEVDTRGVYCALSVASMLNILTDELVENTLQYLINCQNYEGGFGGCPFEDEAHGGYTFCAVASLAIMGALDKINIPKLIDWCATKQYNEEKGFCGRSNKLVDGCYSFWVGGTVAILEAYGYGEYIMNHNEMREYILRCCQDTKRPGLRDKPGKNPDFYHTNYVLAGLSVVEYTFKIDNPKDPFSISAEPRKGVPSSNITAINPVYCLPIDLVKNFANHFK</sequence>
<comment type="function">
    <text evidence="9">Catalyzes the transfer of a farnesyl moiety from farnesyl diphosphate to a cysteine at the fourth position from the C-terminus of several proteins. The beta subunit is responsible for peptide-binding.</text>
</comment>
<dbReference type="FunCoup" id="A7TIM6">
    <property type="interactions" value="732"/>
</dbReference>
<dbReference type="InterPro" id="IPR026872">
    <property type="entry name" value="FTB"/>
</dbReference>
<evidence type="ECO:0000256" key="5">
    <source>
        <dbReference type="ARBA" id="ARBA00022679"/>
    </source>
</evidence>
<dbReference type="Proteomes" id="UP000000267">
    <property type="component" value="Unassembled WGS sequence"/>
</dbReference>
<feature type="region of interest" description="Disordered" evidence="10">
    <location>
        <begin position="26"/>
        <end position="47"/>
    </location>
</feature>
<evidence type="ECO:0000259" key="11">
    <source>
        <dbReference type="Pfam" id="PF00432"/>
    </source>
</evidence>
<keyword evidence="8 9" id="KW-0862">Zinc</keyword>
<evidence type="ECO:0000256" key="8">
    <source>
        <dbReference type="ARBA" id="ARBA00022833"/>
    </source>
</evidence>